<feature type="region of interest" description="Disordered" evidence="6">
    <location>
        <begin position="702"/>
        <end position="734"/>
    </location>
</feature>
<dbReference type="PRINTS" id="PR00850">
    <property type="entry name" value="GLHYDRLASE59"/>
</dbReference>
<comment type="caution">
    <text evidence="8">The sequence shown here is derived from an EMBL/GenBank/DDBJ whole genome shotgun (WGS) entry which is preliminary data.</text>
</comment>
<proteinExistence type="inferred from homology"/>
<dbReference type="Gene3D" id="3.20.20.80">
    <property type="entry name" value="Glycosidases"/>
    <property type="match status" value="1"/>
</dbReference>
<evidence type="ECO:0000313" key="8">
    <source>
        <dbReference type="EMBL" id="NGM48323.1"/>
    </source>
</evidence>
<dbReference type="EMBL" id="JAAKGT010000001">
    <property type="protein sequence ID" value="NGM48323.1"/>
    <property type="molecule type" value="Genomic_DNA"/>
</dbReference>
<dbReference type="InterPro" id="IPR013785">
    <property type="entry name" value="Aldolase_TIM"/>
</dbReference>
<dbReference type="EC" id="3.2.1.46" evidence="2"/>
<evidence type="ECO:0000256" key="4">
    <source>
        <dbReference type="ARBA" id="ARBA00022963"/>
    </source>
</evidence>
<dbReference type="RefSeq" id="WP_165255525.1">
    <property type="nucleotide sequence ID" value="NZ_JAAKGT010000001.1"/>
</dbReference>
<dbReference type="AlphaFoldDB" id="A0A6G4QS55"/>
<dbReference type="PANTHER" id="PTHR15172">
    <property type="entry name" value="GALACTOCEREBROSIDASE"/>
    <property type="match status" value="1"/>
</dbReference>
<dbReference type="SUPFAM" id="SSF51445">
    <property type="entry name" value="(Trans)glycosidases"/>
    <property type="match status" value="1"/>
</dbReference>
<evidence type="ECO:0000256" key="6">
    <source>
        <dbReference type="SAM" id="MobiDB-lite"/>
    </source>
</evidence>
<dbReference type="InterPro" id="IPR017853">
    <property type="entry name" value="GH"/>
</dbReference>
<reference evidence="8" key="1">
    <citation type="submission" date="2020-02" db="EMBL/GenBank/DDBJ databases">
        <authorList>
            <person name="Gao J."/>
            <person name="Sun J."/>
        </authorList>
    </citation>
    <scope>NUCLEOTIDE SEQUENCE</scope>
    <source>
        <strain evidence="8">602-2</strain>
    </source>
</reference>
<name>A0A6G4QS55_9CAUL</name>
<feature type="domain" description="Glycosyl hydrolase family 59 catalytic" evidence="7">
    <location>
        <begin position="62"/>
        <end position="362"/>
    </location>
</feature>
<evidence type="ECO:0000256" key="1">
    <source>
        <dbReference type="ARBA" id="ARBA00005637"/>
    </source>
</evidence>
<organism evidence="8">
    <name type="scientific">Caulobacter sp. 602-2</name>
    <dbReference type="NCBI Taxonomy" id="2710887"/>
    <lineage>
        <taxon>Bacteria</taxon>
        <taxon>Pseudomonadati</taxon>
        <taxon>Pseudomonadota</taxon>
        <taxon>Alphaproteobacteria</taxon>
        <taxon>Caulobacterales</taxon>
        <taxon>Caulobacteraceae</taxon>
        <taxon>Caulobacter</taxon>
    </lineage>
</organism>
<comment type="similarity">
    <text evidence="1">Belongs to the glycosyl hydrolase 59 family.</text>
</comment>
<keyword evidence="4" id="KW-0443">Lipid metabolism</keyword>
<dbReference type="Pfam" id="PF02057">
    <property type="entry name" value="Glyco_hydro_59"/>
    <property type="match status" value="1"/>
</dbReference>
<dbReference type="InterPro" id="IPR001286">
    <property type="entry name" value="Glyco_hydro_59"/>
</dbReference>
<accession>A0A6G4QS55</accession>
<dbReference type="GO" id="GO:0006683">
    <property type="term" value="P:galactosylceramide catabolic process"/>
    <property type="evidence" value="ECO:0007669"/>
    <property type="project" value="InterPro"/>
</dbReference>
<evidence type="ECO:0000256" key="2">
    <source>
        <dbReference type="ARBA" id="ARBA00012657"/>
    </source>
</evidence>
<dbReference type="InterPro" id="IPR049161">
    <property type="entry name" value="GH59_cat"/>
</dbReference>
<keyword evidence="3" id="KW-0746">Sphingolipid metabolism</keyword>
<dbReference type="Gene3D" id="2.60.120.560">
    <property type="entry name" value="Exo-inulinase, domain 1"/>
    <property type="match status" value="1"/>
</dbReference>
<dbReference type="Gene3D" id="3.20.20.70">
    <property type="entry name" value="Aldolase class I"/>
    <property type="match status" value="1"/>
</dbReference>
<dbReference type="PANTHER" id="PTHR15172:SF1">
    <property type="entry name" value="GALACTOCEREBROSIDASE"/>
    <property type="match status" value="1"/>
</dbReference>
<gene>
    <name evidence="8" type="ORF">G5B46_01755</name>
</gene>
<protein>
    <recommendedName>
        <fullName evidence="2">galactosylceramidase</fullName>
        <ecNumber evidence="2">3.2.1.46</ecNumber>
    </recommendedName>
    <alternativeName>
        <fullName evidence="5">Galactosylceramidase</fullName>
    </alternativeName>
</protein>
<evidence type="ECO:0000256" key="3">
    <source>
        <dbReference type="ARBA" id="ARBA00022919"/>
    </source>
</evidence>
<dbReference type="GO" id="GO:0016020">
    <property type="term" value="C:membrane"/>
    <property type="evidence" value="ECO:0007669"/>
    <property type="project" value="GOC"/>
</dbReference>
<dbReference type="GO" id="GO:0004336">
    <property type="term" value="F:galactosylceramidase activity"/>
    <property type="evidence" value="ECO:0007669"/>
    <property type="project" value="UniProtKB-EC"/>
</dbReference>
<evidence type="ECO:0000256" key="5">
    <source>
        <dbReference type="ARBA" id="ARBA00033098"/>
    </source>
</evidence>
<evidence type="ECO:0000259" key="7">
    <source>
        <dbReference type="Pfam" id="PF02057"/>
    </source>
</evidence>
<dbReference type="GO" id="GO:0005764">
    <property type="term" value="C:lysosome"/>
    <property type="evidence" value="ECO:0007669"/>
    <property type="project" value="TreeGrafter"/>
</dbReference>
<sequence>MERASARGQAAADRRGDFDPSRRRHLLAAGSLLCLAPLSRALAQPASPHVIRLRGDAGGARFDGIGVVTGGGATAVLLKDYPEPQRSQILDLLYKPKFGASVSALLAEIPGDGNSTQGSTPSHMHTREDLSYERGYIWWILQEAKKRNPALSLDATAWSAPGWIGGGKFWSQDAVDYYVKWLEGLRGAYGLELDAIGCRNEKGQDYAFVKALRRTLNAKGFSKVKVHAFDNWPKDKLDFVKDMTTDAELRDAIDIISAHVFYANAHASAEQQAMAKAMGKPIWNTEDHVYLKGFDCAIGIVRAFNHNWILSGATKVVNWYDIAGLYPLEPYSEDPATVLAHEPWSGHYKVREALWGYAHYGQFTEIGWTYLDGASGMLPGGGSYTTLKSPGVDYSLVVETQGATQAQTVRIEIGEGLSPKPLCVWRSTAAEQFSRQADLTPVDGVVNLIAEPNAIYSLSTTRGQQKGSFEAIPKPAPFPFPYRETFETYAAPAAHGWLPRYTADIAGAFELTERPDGKGRCLRQAVPIPTISWAPDWRPYTILGDAAWSDYEVSTTVWLNPGDTAAVMGRINHVGTGYGFIPKGYFLELAHDGRCRLVAIRGKKDPKAVIGDAEQQAQIKAGKFDGEGGELVLGDTMLAGVAAGQWIRLSLRFEGSRITGLVNDQVVLTAENRLYAKGMVGLLAGAERTRLSTPWFGELTAGPIGGPTPRPARALPRQTPIYAARKAARHSRSG</sequence>
<keyword evidence="4" id="KW-0442">Lipid degradation</keyword>